<protein>
    <submittedName>
        <fullName evidence="4">Iron-regulated ABC transporter permease protein SufD</fullName>
    </submittedName>
</protein>
<dbReference type="GO" id="GO:0016226">
    <property type="term" value="P:iron-sulfur cluster assembly"/>
    <property type="evidence" value="ECO:0007669"/>
    <property type="project" value="InterPro"/>
</dbReference>
<organism evidence="4 5">
    <name type="scientific">Haloarchaeobius iranensis</name>
    <dbReference type="NCBI Taxonomy" id="996166"/>
    <lineage>
        <taxon>Archaea</taxon>
        <taxon>Methanobacteriati</taxon>
        <taxon>Methanobacteriota</taxon>
        <taxon>Stenosarchaea group</taxon>
        <taxon>Halobacteria</taxon>
        <taxon>Halobacteriales</taxon>
        <taxon>Halorubellaceae</taxon>
        <taxon>Haloarchaeobius</taxon>
    </lineage>
</organism>
<dbReference type="RefSeq" id="WP_089731376.1">
    <property type="nucleotide sequence ID" value="NZ_FNIA01000002.1"/>
</dbReference>
<evidence type="ECO:0000313" key="4">
    <source>
        <dbReference type="EMBL" id="SDM42823.1"/>
    </source>
</evidence>
<accession>A0A1G9T535</accession>
<comment type="similarity">
    <text evidence="1">Belongs to the iron-sulfur cluster assembly SufBD family.</text>
</comment>
<feature type="domain" description="SUF system FeS cluster assembly SufBD core" evidence="2">
    <location>
        <begin position="145"/>
        <end position="385"/>
    </location>
</feature>
<dbReference type="Pfam" id="PF19295">
    <property type="entry name" value="SufBD_N"/>
    <property type="match status" value="1"/>
</dbReference>
<dbReference type="InterPro" id="IPR011542">
    <property type="entry name" value="SUF_FeS_clus_asmbl_SufD"/>
</dbReference>
<dbReference type="OrthoDB" id="300624at2157"/>
<proteinExistence type="inferred from homology"/>
<name>A0A1G9T535_9EURY</name>
<reference evidence="4 5" key="1">
    <citation type="submission" date="2016-10" db="EMBL/GenBank/DDBJ databases">
        <authorList>
            <person name="de Groot N.N."/>
        </authorList>
    </citation>
    <scope>NUCLEOTIDE SEQUENCE [LARGE SCALE GENOMIC DNA]</scope>
    <source>
        <strain evidence="5">EB21,IBRC-M 10013,KCTC 4048</strain>
    </source>
</reference>
<evidence type="ECO:0000256" key="1">
    <source>
        <dbReference type="ARBA" id="ARBA00043967"/>
    </source>
</evidence>
<dbReference type="Proteomes" id="UP000199370">
    <property type="component" value="Unassembled WGS sequence"/>
</dbReference>
<evidence type="ECO:0000259" key="3">
    <source>
        <dbReference type="Pfam" id="PF19295"/>
    </source>
</evidence>
<evidence type="ECO:0000259" key="2">
    <source>
        <dbReference type="Pfam" id="PF01458"/>
    </source>
</evidence>
<dbReference type="AlphaFoldDB" id="A0A1G9T535"/>
<dbReference type="Pfam" id="PF01458">
    <property type="entry name" value="SUFBD_core"/>
    <property type="match status" value="1"/>
</dbReference>
<dbReference type="STRING" id="996166.SAMN05192554_102141"/>
<dbReference type="EMBL" id="FNIA01000002">
    <property type="protein sequence ID" value="SDM42823.1"/>
    <property type="molecule type" value="Genomic_DNA"/>
</dbReference>
<dbReference type="PANTHER" id="PTHR30508:SF1">
    <property type="entry name" value="UPF0051 PROTEIN ABCI8, CHLOROPLASTIC-RELATED"/>
    <property type="match status" value="1"/>
</dbReference>
<dbReference type="InterPro" id="IPR000825">
    <property type="entry name" value="SUF_FeS_clus_asmbl_SufBD_core"/>
</dbReference>
<gene>
    <name evidence="4" type="ORF">SAMN05192554_102141</name>
</gene>
<sequence>MSTQVHANLTRDQVEQISEQLGEPEWLLETRLEALEALDDLEMPDVIRTPGRDWTNLDALDFEGFVDPLNAAQDKERESAEGIEVLEWSDAVAKHGDLLEEQFGSIVDPEENYLTALSTALFTDGTVVYVPEGVDAEDVKIRTTMNSQSLFNYTLVVTEQNASVTILERQSTGDREAGSASDASVDGERYYSGIVEVAAGENSHVQYGSLQNLDDETYNYTLKRGTADTYANVNWIEANMGSRLTKSEVETTLDGDGSESHIVGAFFGHDDQHFDINSRVWHRAEHTTADLVTRGVLDDSARSVYEGVQDVGRDAWNTSSYQRENTLMLSDDSEADASPKLIINNHDTEASHSATVGQVDEQDLFYMTSRGVDPRSARNMLVEGFFVPVLEEVAVDELRDDIEELVAERLRE</sequence>
<dbReference type="InterPro" id="IPR055346">
    <property type="entry name" value="Fe-S_cluster_assembly_SufBD"/>
</dbReference>
<feature type="domain" description="SUF system FeS cluster assembly SufBD N-terminal" evidence="3">
    <location>
        <begin position="71"/>
        <end position="137"/>
    </location>
</feature>
<keyword evidence="5" id="KW-1185">Reference proteome</keyword>
<dbReference type="PANTHER" id="PTHR30508">
    <property type="entry name" value="FES CLUSTER ASSEMBLY PROTEIN SUF"/>
    <property type="match status" value="1"/>
</dbReference>
<dbReference type="NCBIfam" id="TIGR01981">
    <property type="entry name" value="sufD"/>
    <property type="match status" value="1"/>
</dbReference>
<evidence type="ECO:0000313" key="5">
    <source>
        <dbReference type="Proteomes" id="UP000199370"/>
    </source>
</evidence>
<dbReference type="InterPro" id="IPR037284">
    <property type="entry name" value="SUF_FeS_clus_asmbl_SufBD_sf"/>
</dbReference>
<dbReference type="InterPro" id="IPR045595">
    <property type="entry name" value="SufBD_N"/>
</dbReference>
<dbReference type="SUPFAM" id="SSF101960">
    <property type="entry name" value="Stabilizer of iron transporter SufD"/>
    <property type="match status" value="1"/>
</dbReference>